<keyword evidence="7" id="KW-1185">Reference proteome</keyword>
<accession>A0A562REA7</accession>
<organism evidence="6 7">
    <name type="scientific">Pseudoduganella lurida</name>
    <dbReference type="NCBI Taxonomy" id="1036180"/>
    <lineage>
        <taxon>Bacteria</taxon>
        <taxon>Pseudomonadati</taxon>
        <taxon>Pseudomonadota</taxon>
        <taxon>Betaproteobacteria</taxon>
        <taxon>Burkholderiales</taxon>
        <taxon>Oxalobacteraceae</taxon>
        <taxon>Telluria group</taxon>
        <taxon>Pseudoduganella</taxon>
    </lineage>
</organism>
<dbReference type="GO" id="GO:0006355">
    <property type="term" value="P:regulation of DNA-templated transcription"/>
    <property type="evidence" value="ECO:0007669"/>
    <property type="project" value="InterPro"/>
</dbReference>
<dbReference type="Proteomes" id="UP000318431">
    <property type="component" value="Unassembled WGS sequence"/>
</dbReference>
<keyword evidence="1 3" id="KW-0597">Phosphoprotein</keyword>
<evidence type="ECO:0000313" key="7">
    <source>
        <dbReference type="Proteomes" id="UP000318431"/>
    </source>
</evidence>
<name>A0A562REA7_9BURK</name>
<keyword evidence="2" id="KW-0238">DNA-binding</keyword>
<sequence length="228" mass="24241">MAIRIMLVDDHKTMLWGLERLIQAEAPAFELVASASAGTEAVALCEQHRPDIVLLDLDLKGSSSLDFLPALLANGATKVVILSANRDQATLTGAVRLGARGVVSKEAPTEDVLAAVRKVAGGELWLDQSLMQALLGQLMTPAAPPAPASPEAQRIASLTAREREVIGMIVQGNGALNKELAERAFISERTLRNHLTAIYQKLDVANRLELYVYATRNGLGASDANGGP</sequence>
<dbReference type="OrthoDB" id="561214at2"/>
<dbReference type="GO" id="GO:0000160">
    <property type="term" value="P:phosphorelay signal transduction system"/>
    <property type="evidence" value="ECO:0007669"/>
    <property type="project" value="InterPro"/>
</dbReference>
<dbReference type="SUPFAM" id="SSF46894">
    <property type="entry name" value="C-terminal effector domain of the bipartite response regulators"/>
    <property type="match status" value="1"/>
</dbReference>
<dbReference type="PANTHER" id="PTHR43214">
    <property type="entry name" value="TWO-COMPONENT RESPONSE REGULATOR"/>
    <property type="match status" value="1"/>
</dbReference>
<dbReference type="EMBL" id="VLLB01000002">
    <property type="protein sequence ID" value="TWI67391.1"/>
    <property type="molecule type" value="Genomic_DNA"/>
</dbReference>
<dbReference type="PROSITE" id="PS50110">
    <property type="entry name" value="RESPONSE_REGULATORY"/>
    <property type="match status" value="1"/>
</dbReference>
<dbReference type="CDD" id="cd06170">
    <property type="entry name" value="LuxR_C_like"/>
    <property type="match status" value="1"/>
</dbReference>
<reference evidence="6 7" key="1">
    <citation type="journal article" date="2015" name="Stand. Genomic Sci.">
        <title>Genomic Encyclopedia of Bacterial and Archaeal Type Strains, Phase III: the genomes of soil and plant-associated and newly described type strains.</title>
        <authorList>
            <person name="Whitman W.B."/>
            <person name="Woyke T."/>
            <person name="Klenk H.P."/>
            <person name="Zhou Y."/>
            <person name="Lilburn T.G."/>
            <person name="Beck B.J."/>
            <person name="De Vos P."/>
            <person name="Vandamme P."/>
            <person name="Eisen J.A."/>
            <person name="Garrity G."/>
            <person name="Hugenholtz P."/>
            <person name="Kyrpides N.C."/>
        </authorList>
    </citation>
    <scope>NUCLEOTIDE SEQUENCE [LARGE SCALE GENOMIC DNA]</scope>
    <source>
        <strain evidence="6 7">CGMCC 1.10822</strain>
    </source>
</reference>
<dbReference type="InterPro" id="IPR058245">
    <property type="entry name" value="NreC/VraR/RcsB-like_REC"/>
</dbReference>
<evidence type="ECO:0000256" key="3">
    <source>
        <dbReference type="PROSITE-ProRule" id="PRU00169"/>
    </source>
</evidence>
<dbReference type="AlphaFoldDB" id="A0A562REA7"/>
<evidence type="ECO:0000259" key="5">
    <source>
        <dbReference type="PROSITE" id="PS50110"/>
    </source>
</evidence>
<dbReference type="InterPro" id="IPR039420">
    <property type="entry name" value="WalR-like"/>
</dbReference>
<protein>
    <submittedName>
        <fullName evidence="6">Two component transcriptional regulator, LuxR family</fullName>
    </submittedName>
</protein>
<feature type="domain" description="HTH luxR-type" evidence="4">
    <location>
        <begin position="151"/>
        <end position="218"/>
    </location>
</feature>
<feature type="modified residue" description="4-aspartylphosphate" evidence="3">
    <location>
        <position position="56"/>
    </location>
</feature>
<dbReference type="PROSITE" id="PS50043">
    <property type="entry name" value="HTH_LUXR_2"/>
    <property type="match status" value="1"/>
</dbReference>
<dbReference type="SUPFAM" id="SSF52172">
    <property type="entry name" value="CheY-like"/>
    <property type="match status" value="1"/>
</dbReference>
<dbReference type="InterPro" id="IPR016032">
    <property type="entry name" value="Sig_transdc_resp-reg_C-effctor"/>
</dbReference>
<dbReference type="PANTHER" id="PTHR43214:SF38">
    <property type="entry name" value="NITRATE_NITRITE RESPONSE REGULATOR PROTEIN NARL"/>
    <property type="match status" value="1"/>
</dbReference>
<dbReference type="RefSeq" id="WP_145648245.1">
    <property type="nucleotide sequence ID" value="NZ_VLLB01000002.1"/>
</dbReference>
<feature type="domain" description="Response regulatory" evidence="5">
    <location>
        <begin position="4"/>
        <end position="120"/>
    </location>
</feature>
<comment type="caution">
    <text evidence="6">The sequence shown here is derived from an EMBL/GenBank/DDBJ whole genome shotgun (WGS) entry which is preliminary data.</text>
</comment>
<evidence type="ECO:0000256" key="1">
    <source>
        <dbReference type="ARBA" id="ARBA00022553"/>
    </source>
</evidence>
<proteinExistence type="predicted"/>
<dbReference type="Gene3D" id="3.40.50.2300">
    <property type="match status" value="1"/>
</dbReference>
<dbReference type="InterPro" id="IPR011006">
    <property type="entry name" value="CheY-like_superfamily"/>
</dbReference>
<dbReference type="InterPro" id="IPR001789">
    <property type="entry name" value="Sig_transdc_resp-reg_receiver"/>
</dbReference>
<evidence type="ECO:0000313" key="6">
    <source>
        <dbReference type="EMBL" id="TWI67391.1"/>
    </source>
</evidence>
<dbReference type="Pfam" id="PF00196">
    <property type="entry name" value="GerE"/>
    <property type="match status" value="1"/>
</dbReference>
<dbReference type="Pfam" id="PF00072">
    <property type="entry name" value="Response_reg"/>
    <property type="match status" value="1"/>
</dbReference>
<dbReference type="SMART" id="SM00448">
    <property type="entry name" value="REC"/>
    <property type="match status" value="1"/>
</dbReference>
<dbReference type="GO" id="GO:0003677">
    <property type="term" value="F:DNA binding"/>
    <property type="evidence" value="ECO:0007669"/>
    <property type="project" value="UniProtKB-KW"/>
</dbReference>
<evidence type="ECO:0000256" key="2">
    <source>
        <dbReference type="ARBA" id="ARBA00023125"/>
    </source>
</evidence>
<dbReference type="SMART" id="SM00421">
    <property type="entry name" value="HTH_LUXR"/>
    <property type="match status" value="1"/>
</dbReference>
<dbReference type="CDD" id="cd17535">
    <property type="entry name" value="REC_NarL-like"/>
    <property type="match status" value="1"/>
</dbReference>
<gene>
    <name evidence="6" type="ORF">IP91_01504</name>
</gene>
<evidence type="ECO:0000259" key="4">
    <source>
        <dbReference type="PROSITE" id="PS50043"/>
    </source>
</evidence>
<dbReference type="InterPro" id="IPR000792">
    <property type="entry name" value="Tscrpt_reg_LuxR_C"/>
</dbReference>